<dbReference type="Pfam" id="PF04465">
    <property type="entry name" value="DUF499"/>
    <property type="match status" value="1"/>
</dbReference>
<gene>
    <name evidence="1" type="ordered locus">Sulac_0063</name>
</gene>
<keyword evidence="2" id="KW-1185">Reference proteome</keyword>
<dbReference type="PATRIC" id="fig|679936.5.peg.68"/>
<dbReference type="KEGG" id="sap:Sulac_0063"/>
<reference evidence="2" key="1">
    <citation type="submission" date="2011-12" db="EMBL/GenBank/DDBJ databases">
        <title>The complete genome of chromosome of Sulfobacillus acidophilus DSM 10332.</title>
        <authorList>
            <person name="Lucas S."/>
            <person name="Han J."/>
            <person name="Lapidus A."/>
            <person name="Bruce D."/>
            <person name="Goodwin L."/>
            <person name="Pitluck S."/>
            <person name="Peters L."/>
            <person name="Kyrpides N."/>
            <person name="Mavromatis K."/>
            <person name="Ivanova N."/>
            <person name="Mikhailova N."/>
            <person name="Chertkov O."/>
            <person name="Saunders E."/>
            <person name="Detter J.C."/>
            <person name="Tapia R."/>
            <person name="Han C."/>
            <person name="Land M."/>
            <person name="Hauser L."/>
            <person name="Markowitz V."/>
            <person name="Cheng J.-F."/>
            <person name="Hugenholtz P."/>
            <person name="Woyke T."/>
            <person name="Wu D."/>
            <person name="Pukall R."/>
            <person name="Gehrich-Schroeter G."/>
            <person name="Schneider S."/>
            <person name="Klenk H.-P."/>
            <person name="Eisen J.A."/>
        </authorList>
    </citation>
    <scope>NUCLEOTIDE SEQUENCE [LARGE SCALE GENOMIC DNA]</scope>
    <source>
        <strain evidence="2">ATCC 700253 / DSM 10332 / NAL</strain>
    </source>
</reference>
<accession>G8TVJ8</accession>
<dbReference type="STRING" id="679936.Sulac_0063"/>
<reference evidence="1 2" key="2">
    <citation type="journal article" date="2012" name="Stand. Genomic Sci.">
        <title>Complete genome sequence of the moderately thermophilic mineral-sulfide-oxidizing firmicute Sulfobacillus acidophilus type strain (NAL(T)).</title>
        <authorList>
            <person name="Anderson I."/>
            <person name="Chertkov O."/>
            <person name="Chen A."/>
            <person name="Saunders E."/>
            <person name="Lapidus A."/>
            <person name="Nolan M."/>
            <person name="Lucas S."/>
            <person name="Hammon N."/>
            <person name="Deshpande S."/>
            <person name="Cheng J.F."/>
            <person name="Han C."/>
            <person name="Tapia R."/>
            <person name="Goodwin L.A."/>
            <person name="Pitluck S."/>
            <person name="Liolios K."/>
            <person name="Pagani I."/>
            <person name="Ivanova N."/>
            <person name="Mikhailova N."/>
            <person name="Pati A."/>
            <person name="Palaniappan K."/>
            <person name="Land M."/>
            <person name="Pan C."/>
            <person name="Rohde M."/>
            <person name="Pukall R."/>
            <person name="Goker M."/>
            <person name="Detter J.C."/>
            <person name="Woyke T."/>
            <person name="Bristow J."/>
            <person name="Eisen J.A."/>
            <person name="Markowitz V."/>
            <person name="Hugenholtz P."/>
            <person name="Kyrpides N.C."/>
            <person name="Klenk H.P."/>
            <person name="Mavromatis K."/>
        </authorList>
    </citation>
    <scope>NUCLEOTIDE SEQUENCE [LARGE SCALE GENOMIC DNA]</scope>
    <source>
        <strain evidence="2">ATCC 700253 / DSM 10332 / NAL</strain>
    </source>
</reference>
<dbReference type="HOGENOM" id="CLU_010124_1_0_9"/>
<dbReference type="Proteomes" id="UP000005439">
    <property type="component" value="Chromosome"/>
</dbReference>
<evidence type="ECO:0000313" key="2">
    <source>
        <dbReference type="Proteomes" id="UP000005439"/>
    </source>
</evidence>
<organism evidence="1 2">
    <name type="scientific">Sulfobacillus acidophilus (strain ATCC 700253 / DSM 10332 / NAL)</name>
    <dbReference type="NCBI Taxonomy" id="679936"/>
    <lineage>
        <taxon>Bacteria</taxon>
        <taxon>Bacillati</taxon>
        <taxon>Bacillota</taxon>
        <taxon>Clostridia</taxon>
        <taxon>Eubacteriales</taxon>
        <taxon>Clostridiales Family XVII. Incertae Sedis</taxon>
        <taxon>Sulfobacillus</taxon>
    </lineage>
</organism>
<sequence>MGIKVGAVPHAYLLKDTLTDADFAADLMRLYRNEAPPVYQDPTVFLKQTFPTEGLRDTLKQVFGRIAHVPGSASVIRLETAFGGGKTHVMSTIYHVARDGHRLRSLVRPLLDEALIPSAPVKTVVLVGDKYSGNHCMEYAEDGIETHTLWGELAYQVGGKEAWNTWKAYDEERMPPSDAVLHRLLSGSPVVLLMDELPAYLRTARSVTVGHTTLAGVTIPFMQRLLTLAASLPNLVVVYSLAREAYADEAEELLRELDAVSARVETVIRPTGDTEVAAIVNRRLFASVDPAAAENTADRFIRYYQSSLGNDMPLPAEYVTPAYREALIRSYPFHPALLDVLDRKVATIPDFNKTRGALRVLADTVQALWEGDDDPDLILPGMVPVSDVRVQPQLTSRIKREVFTHALRADLANDQGDAHAQLLDRSWIGRTGRPLVSHMARTAYLHSLVQGKASGATLTDLLIGAGSPGVDLGLCLTAWEEFMNAAWYVVSDGRLFRFQTEPSLNKVIADEMTMVHNQDVRAELVAKIQQVFQDGAFKLVYNPDESVELEDRPSLRLVVTSPDGPLLDLRTTGIETPAIPDRIRDLFENHGGDLRKYRNSLVFLLADEGMREDLYRLARRLRVIRSLVEDPLRKEAFASQWDRLIQEQKSGPQELSRAIYRTYRHLFYPDGSANGLAYRIIEPHQDDFPKGKGQHMIERALRERPEGPKLLVADDPPKDPDWLKERAWDYGRDEITTEALYHAFFRRGQLPFLAAVDPLKESIRQAVEKRLWVYRDGDRVVYGESVNPVISSTVWLYTAERAKNLGIGPWQPGTDESAAILTEPEKAPGRPAETGYSGGSAKEARVTYAKPVREWKTTGTVDEVIRDLADADLTEPVAIVRLAAVQLAAVNALTELSTTGIRLPVTVDASFLITVDDEEIRLDFKGSVRRFQRVKTAIVPFVSEAMTRNRPDQNHVSMTLTYDWDADQPTTALVDWLRTALGKRPGTYELTVGFKEATV</sequence>
<name>G8TVJ8_SULAD</name>
<proteinExistence type="predicted"/>
<evidence type="ECO:0000313" key="1">
    <source>
        <dbReference type="EMBL" id="AEW03637.1"/>
    </source>
</evidence>
<protein>
    <submittedName>
        <fullName evidence="1">ATPase (AAA+ superfamily)-like protein</fullName>
    </submittedName>
</protein>
<dbReference type="AlphaFoldDB" id="G8TVJ8"/>
<dbReference type="InterPro" id="IPR007555">
    <property type="entry name" value="DUF499"/>
</dbReference>
<dbReference type="EMBL" id="CP003179">
    <property type="protein sequence ID" value="AEW03637.1"/>
    <property type="molecule type" value="Genomic_DNA"/>
</dbReference>